<dbReference type="Pfam" id="PF09299">
    <property type="entry name" value="Mu-transpos_C"/>
    <property type="match status" value="1"/>
</dbReference>
<dbReference type="GO" id="GO:0003676">
    <property type="term" value="F:nucleic acid binding"/>
    <property type="evidence" value="ECO:0007669"/>
    <property type="project" value="InterPro"/>
</dbReference>
<comment type="caution">
    <text evidence="3">The sequence shown here is derived from an EMBL/GenBank/DDBJ whole genome shotgun (WGS) entry which is preliminary data.</text>
</comment>
<evidence type="ECO:0000313" key="4">
    <source>
        <dbReference type="Proteomes" id="UP000290218"/>
    </source>
</evidence>
<reference evidence="3 4" key="1">
    <citation type="submission" date="2019-01" db="EMBL/GenBank/DDBJ databases">
        <title>Lacunisphaera sp. strain TWA-58.</title>
        <authorList>
            <person name="Chen W.-M."/>
        </authorList>
    </citation>
    <scope>NUCLEOTIDE SEQUENCE [LARGE SCALE GENOMIC DNA]</scope>
    <source>
        <strain evidence="3 4">TWA-58</strain>
    </source>
</reference>
<dbReference type="EMBL" id="SDHX01000002">
    <property type="protein sequence ID" value="RXK53547.1"/>
    <property type="molecule type" value="Genomic_DNA"/>
</dbReference>
<keyword evidence="4" id="KW-1185">Reference proteome</keyword>
<evidence type="ECO:0000256" key="1">
    <source>
        <dbReference type="SAM" id="MobiDB-lite"/>
    </source>
</evidence>
<organism evidence="3 4">
    <name type="scientific">Oleiharenicola lentus</name>
    <dbReference type="NCBI Taxonomy" id="2508720"/>
    <lineage>
        <taxon>Bacteria</taxon>
        <taxon>Pseudomonadati</taxon>
        <taxon>Verrucomicrobiota</taxon>
        <taxon>Opitutia</taxon>
        <taxon>Opitutales</taxon>
        <taxon>Opitutaceae</taxon>
        <taxon>Oleiharenicola</taxon>
    </lineage>
</organism>
<sequence length="902" mass="102551">MKNLSSIRRSSTALLRWAAGAKLTDRGTTFWTKVPTSRPVRRTQGRRCVRGSYPSQKMGVTIQFEAHRTELMLIHHLENDHSVIEYYDQPVTLKLVYLDADGRKVGCFTTPDFAVAEAECAYFVEAKTEEDLRKLAEEKPNRYVRQQDGSWRCPPGEEAAAGFGMGYRIVVADLLSSELTRNIIYLEDYSRRNCPAPAPKLVTKVLETVKDNQGITYPALLAELRSEGLCADDLNNMIYRGTVYVDLRAVLLIDHESVRIFSDQTTAVANEAIEKAKALPATGTEGPVHFVPTAKVRWKGTNHTITHVDDQIVHLMQDGDGKLTPVKRIDLELDVFAGKATGIVSEHTREQAAADKIATAGPARLQEAVNRWQTIQPYLEDRRRLKRAPKRKRRTFSRWIEDYREAQDSFGNGFVGLLPEIRDGRAGSHLDEAVDELMIKIIKEYFETNVSPTISDAYGKLLVACQEQDLGAPSLKTFGRRVRLRPQYEQTRKRKGGRPATQRAKFYFFLDQTTPVHGDRPFEIAHIDHTELDLELVCPRTGKNLGRPWLTLMIDARTRRILATHVSLFAENTESCMMVMRECVRRHHRLPQTLVVDNGKGFNSLYFEVLLANFGITKKSRPAGHPRFGSVCERIFGTINTQFIHNLRGNTKLMKNVRQVSKEFNPKTLAAWALEELDDRMKFYCHEVYDTNEHSSLGRSPRDEMAAIIEATGRRQHTFIPYNFLFQVLTLPSTKSGVAKVHAQKGVHINYLDYWNSAFTDPKLEGTQVPVRYDPWDSSVAYAFVHGAWLPCISSHAMLFKNYSQRALKLAAEEYRARRKKSGQNKNVTALRLAKFMAEVKEEETFLILRAKEVASRGDAQLVDEQTKPQDQQPKDPPVADQGQPEEPADQETEQEFEIVNE</sequence>
<feature type="compositionally biased region" description="Acidic residues" evidence="1">
    <location>
        <begin position="887"/>
        <end position="902"/>
    </location>
</feature>
<accession>A0A4Q1C531</accession>
<dbReference type="Proteomes" id="UP000290218">
    <property type="component" value="Unassembled WGS sequence"/>
</dbReference>
<evidence type="ECO:0000313" key="3">
    <source>
        <dbReference type="EMBL" id="RXK53547.1"/>
    </source>
</evidence>
<protein>
    <recommendedName>
        <fullName evidence="2">Integrase catalytic domain-containing protein</fullName>
    </recommendedName>
</protein>
<dbReference type="InterPro" id="IPR001584">
    <property type="entry name" value="Integrase_cat-core"/>
</dbReference>
<feature type="domain" description="Integrase catalytic" evidence="2">
    <location>
        <begin position="517"/>
        <end position="709"/>
    </location>
</feature>
<dbReference type="AlphaFoldDB" id="A0A4Q1C531"/>
<dbReference type="InterPro" id="IPR036397">
    <property type="entry name" value="RNaseH_sf"/>
</dbReference>
<gene>
    <name evidence="3" type="ORF">ESB00_17810</name>
</gene>
<evidence type="ECO:0000259" key="2">
    <source>
        <dbReference type="PROSITE" id="PS50994"/>
    </source>
</evidence>
<proteinExistence type="predicted"/>
<dbReference type="GO" id="GO:0015074">
    <property type="term" value="P:DNA integration"/>
    <property type="evidence" value="ECO:0007669"/>
    <property type="project" value="InterPro"/>
</dbReference>
<dbReference type="InterPro" id="IPR015378">
    <property type="entry name" value="Transposase-like_Mu_C"/>
</dbReference>
<dbReference type="OrthoDB" id="501284at2"/>
<dbReference type="SUPFAM" id="SSF53098">
    <property type="entry name" value="Ribonuclease H-like"/>
    <property type="match status" value="1"/>
</dbReference>
<feature type="region of interest" description="Disordered" evidence="1">
    <location>
        <begin position="858"/>
        <end position="902"/>
    </location>
</feature>
<dbReference type="InterPro" id="IPR012337">
    <property type="entry name" value="RNaseH-like_sf"/>
</dbReference>
<name>A0A4Q1C531_9BACT</name>
<dbReference type="Gene3D" id="3.30.420.10">
    <property type="entry name" value="Ribonuclease H-like superfamily/Ribonuclease H"/>
    <property type="match status" value="1"/>
</dbReference>
<dbReference type="PROSITE" id="PS50994">
    <property type="entry name" value="INTEGRASE"/>
    <property type="match status" value="1"/>
</dbReference>